<dbReference type="Proteomes" id="UP000076962">
    <property type="component" value="Unassembled WGS sequence"/>
</dbReference>
<protein>
    <submittedName>
        <fullName evidence="1">Succinate dehydrogenase/fumarate reductase iron-sulfur protein</fullName>
    </submittedName>
</protein>
<accession>A0A0A6P231</accession>
<dbReference type="AlphaFoldDB" id="A0A0A6P231"/>
<reference evidence="1 2" key="1">
    <citation type="submission" date="2016-05" db="EMBL/GenBank/DDBJ databases">
        <title>Single-cell genome of chain-forming Candidatus Thiomargarita nelsonii and comparison to other large sulfur-oxidizing bacteria.</title>
        <authorList>
            <person name="Winkel M."/>
            <person name="Salman V."/>
            <person name="Woyke T."/>
            <person name="Schulz-Vogt H."/>
            <person name="Richter M."/>
            <person name="Flood B."/>
            <person name="Bailey J."/>
            <person name="Amann R."/>
            <person name="Mussmann M."/>
        </authorList>
    </citation>
    <scope>NUCLEOTIDE SEQUENCE [LARGE SCALE GENOMIC DNA]</scope>
    <source>
        <strain evidence="1 2">THI036</strain>
    </source>
</reference>
<comment type="caution">
    <text evidence="1">The sequence shown here is derived from an EMBL/GenBank/DDBJ whole genome shotgun (WGS) entry which is preliminary data.</text>
</comment>
<organism evidence="1 2">
    <name type="scientific">Candidatus Thiomargarita nelsonii</name>
    <dbReference type="NCBI Taxonomy" id="1003181"/>
    <lineage>
        <taxon>Bacteria</taxon>
        <taxon>Pseudomonadati</taxon>
        <taxon>Pseudomonadota</taxon>
        <taxon>Gammaproteobacteria</taxon>
        <taxon>Thiotrichales</taxon>
        <taxon>Thiotrichaceae</taxon>
        <taxon>Thiomargarita</taxon>
    </lineage>
</organism>
<gene>
    <name evidence="1" type="ORF">THIOM_004151</name>
</gene>
<dbReference type="EMBL" id="LUTY01002529">
    <property type="protein sequence ID" value="OAD20168.1"/>
    <property type="molecule type" value="Genomic_DNA"/>
</dbReference>
<evidence type="ECO:0000313" key="2">
    <source>
        <dbReference type="Proteomes" id="UP000076962"/>
    </source>
</evidence>
<evidence type="ECO:0000313" key="1">
    <source>
        <dbReference type="EMBL" id="OAD20168.1"/>
    </source>
</evidence>
<keyword evidence="2" id="KW-1185">Reference proteome</keyword>
<proteinExistence type="predicted"/>
<sequence>MVVNGTKGWAAIETGEAALEKHGLEPTRQVCTLPGQDGAAKVYAKVREIEKKEKAHEQQ</sequence>
<name>A0A0A6P231_9GAMM</name>